<dbReference type="Proteomes" id="UP001500220">
    <property type="component" value="Unassembled WGS sequence"/>
</dbReference>
<gene>
    <name evidence="1" type="ORF">GCM10009545_41820</name>
</gene>
<sequence>MARVHNQAALIASDAWLLGLAPHLHCEQADLYLPALLVAVATARVALDCGMSAYGESCPWC</sequence>
<reference evidence="1 2" key="1">
    <citation type="journal article" date="2019" name="Int. J. Syst. Evol. Microbiol.">
        <title>The Global Catalogue of Microorganisms (GCM) 10K type strain sequencing project: providing services to taxonomists for standard genome sequencing and annotation.</title>
        <authorList>
            <consortium name="The Broad Institute Genomics Platform"/>
            <consortium name="The Broad Institute Genome Sequencing Center for Infectious Disease"/>
            <person name="Wu L."/>
            <person name="Ma J."/>
        </authorList>
    </citation>
    <scope>NUCLEOTIDE SEQUENCE [LARGE SCALE GENOMIC DNA]</scope>
    <source>
        <strain evidence="1 2">JCM 10664</strain>
    </source>
</reference>
<protein>
    <submittedName>
        <fullName evidence="1">Uncharacterized protein</fullName>
    </submittedName>
</protein>
<evidence type="ECO:0000313" key="1">
    <source>
        <dbReference type="EMBL" id="GAA0534890.1"/>
    </source>
</evidence>
<name>A0ABN1D604_9PSEU</name>
<proteinExistence type="predicted"/>
<evidence type="ECO:0000313" key="2">
    <source>
        <dbReference type="Proteomes" id="UP001500220"/>
    </source>
</evidence>
<comment type="caution">
    <text evidence="1">The sequence shown here is derived from an EMBL/GenBank/DDBJ whole genome shotgun (WGS) entry which is preliminary data.</text>
</comment>
<keyword evidence="2" id="KW-1185">Reference proteome</keyword>
<organism evidence="1 2">
    <name type="scientific">Saccharopolyspora thermophila</name>
    <dbReference type="NCBI Taxonomy" id="89367"/>
    <lineage>
        <taxon>Bacteria</taxon>
        <taxon>Bacillati</taxon>
        <taxon>Actinomycetota</taxon>
        <taxon>Actinomycetes</taxon>
        <taxon>Pseudonocardiales</taxon>
        <taxon>Pseudonocardiaceae</taxon>
        <taxon>Saccharopolyspora</taxon>
    </lineage>
</organism>
<accession>A0ABN1D604</accession>
<dbReference type="EMBL" id="BAAAHC010000018">
    <property type="protein sequence ID" value="GAA0534890.1"/>
    <property type="molecule type" value="Genomic_DNA"/>
</dbReference>